<dbReference type="GO" id="GO:0055129">
    <property type="term" value="P:L-proline biosynthetic process"/>
    <property type="evidence" value="ECO:0007669"/>
    <property type="project" value="TreeGrafter"/>
</dbReference>
<evidence type="ECO:0000259" key="2">
    <source>
        <dbReference type="Pfam" id="PF03807"/>
    </source>
</evidence>
<dbReference type="Pfam" id="PF03807">
    <property type="entry name" value="F420_oxidored"/>
    <property type="match status" value="1"/>
</dbReference>
<dbReference type="KEGG" id="cpor:BED41_04340"/>
<gene>
    <name evidence="3" type="ORF">BED41_04340</name>
</gene>
<dbReference type="InterPro" id="IPR028939">
    <property type="entry name" value="P5C_Rdtase_cat_N"/>
</dbReference>
<dbReference type="EMBL" id="CP016757">
    <property type="protein sequence ID" value="ANZ44384.1"/>
    <property type="molecule type" value="Genomic_DNA"/>
</dbReference>
<dbReference type="STRING" id="1197717.BED41_04340"/>
<name>A0A1B2I329_9BACT</name>
<dbReference type="Gene3D" id="3.40.50.720">
    <property type="entry name" value="NAD(P)-binding Rossmann-like Domain"/>
    <property type="match status" value="1"/>
</dbReference>
<dbReference type="InterPro" id="IPR036291">
    <property type="entry name" value="NAD(P)-bd_dom_sf"/>
</dbReference>
<accession>A0A1B2I329</accession>
<sequence>MIVNDKVGFIGTGGIATALAKGFCSSSDFQGKVFVFDINEARTAALKALYPEKIIVASSNQELVDNADIVFPTLLPTVLEKVAPGINFRRENHIIHIAAGTKIAKAAPWFAPSESVVRAVPLPFAARRIGPVVLFGDDKVSYDLLSLLGAVVKVNTEKDLEVLAAVTGIMVPYYGLVGEVVRWCMTKGLDFKSALNYTTYMNEALSTLMRQECTEDIEAFMLENTTPNGMNELGWNEMKATDGYKPWRDSLEKIGRHYDL</sequence>
<dbReference type="PANTHER" id="PTHR11645:SF13">
    <property type="entry name" value="PYRROLINE-5-CARBOXYLATE REDUCTASE CATALYTIC N-TERMINAL DOMAIN-CONTAINING PROTEIN"/>
    <property type="match status" value="1"/>
</dbReference>
<protein>
    <recommendedName>
        <fullName evidence="2">Pyrroline-5-carboxylate reductase catalytic N-terminal domain-containing protein</fullName>
    </recommendedName>
</protein>
<proteinExistence type="inferred from homology"/>
<dbReference type="SUPFAM" id="SSF51735">
    <property type="entry name" value="NAD(P)-binding Rossmann-fold domains"/>
    <property type="match status" value="1"/>
</dbReference>
<dbReference type="RefSeq" id="WP_066743460.1">
    <property type="nucleotide sequence ID" value="NZ_CAUFKJ010000028.1"/>
</dbReference>
<keyword evidence="4" id="KW-1185">Reference proteome</keyword>
<evidence type="ECO:0000313" key="3">
    <source>
        <dbReference type="EMBL" id="ANZ44384.1"/>
    </source>
</evidence>
<reference evidence="3" key="1">
    <citation type="submission" date="2016-08" db="EMBL/GenBank/DDBJ databases">
        <title>Complete genome of Cloacibacillus porcorum.</title>
        <authorList>
            <person name="Looft T."/>
            <person name="Bayles D.O."/>
            <person name="Alt D.P."/>
        </authorList>
    </citation>
    <scope>NUCLEOTIDE SEQUENCE [LARGE SCALE GENOMIC DNA]</scope>
    <source>
        <strain evidence="3">CL-84</strain>
    </source>
</reference>
<dbReference type="AlphaFoldDB" id="A0A1B2I329"/>
<dbReference type="Proteomes" id="UP000093044">
    <property type="component" value="Chromosome"/>
</dbReference>
<dbReference type="GeneID" id="83057083"/>
<dbReference type="OrthoDB" id="3687at2"/>
<evidence type="ECO:0000313" key="4">
    <source>
        <dbReference type="Proteomes" id="UP000093044"/>
    </source>
</evidence>
<organism evidence="3 4">
    <name type="scientific">Cloacibacillus porcorum</name>
    <dbReference type="NCBI Taxonomy" id="1197717"/>
    <lineage>
        <taxon>Bacteria</taxon>
        <taxon>Thermotogati</taxon>
        <taxon>Synergistota</taxon>
        <taxon>Synergistia</taxon>
        <taxon>Synergistales</taxon>
        <taxon>Synergistaceae</taxon>
        <taxon>Cloacibacillus</taxon>
    </lineage>
</organism>
<dbReference type="PANTHER" id="PTHR11645">
    <property type="entry name" value="PYRROLINE-5-CARBOXYLATE REDUCTASE"/>
    <property type="match status" value="1"/>
</dbReference>
<comment type="similarity">
    <text evidence="1">Belongs to the pyrroline-5-carboxylate reductase family.</text>
</comment>
<feature type="domain" description="Pyrroline-5-carboxylate reductase catalytic N-terminal" evidence="2">
    <location>
        <begin position="6"/>
        <end position="100"/>
    </location>
</feature>
<evidence type="ECO:0000256" key="1">
    <source>
        <dbReference type="ARBA" id="ARBA00005525"/>
    </source>
</evidence>
<dbReference type="GO" id="GO:0004735">
    <property type="term" value="F:pyrroline-5-carboxylate reductase activity"/>
    <property type="evidence" value="ECO:0007669"/>
    <property type="project" value="TreeGrafter"/>
</dbReference>